<proteinExistence type="predicted"/>
<evidence type="ECO:0000313" key="2">
    <source>
        <dbReference type="EMBL" id="ELY53108.1"/>
    </source>
</evidence>
<keyword evidence="3" id="KW-1185">Reference proteome</keyword>
<gene>
    <name evidence="2" type="ORF">C493_15093</name>
</gene>
<dbReference type="InterPro" id="IPR050659">
    <property type="entry name" value="Peptidase_M24B"/>
</dbReference>
<dbReference type="InterPro" id="IPR036005">
    <property type="entry name" value="Creatinase/aminopeptidase-like"/>
</dbReference>
<dbReference type="SUPFAM" id="SSF55920">
    <property type="entry name" value="Creatinase/aminopeptidase"/>
    <property type="match status" value="1"/>
</dbReference>
<dbReference type="PATRIC" id="fig|1227499.3.peg.3094"/>
<evidence type="ECO:0000259" key="1">
    <source>
        <dbReference type="Pfam" id="PF00557"/>
    </source>
</evidence>
<reference evidence="2 3" key="1">
    <citation type="journal article" date="2014" name="PLoS Genet.">
        <title>Phylogenetically driven sequencing of extremely halophilic archaea reveals strategies for static and dynamic osmo-response.</title>
        <authorList>
            <person name="Becker E.A."/>
            <person name="Seitzer P.M."/>
            <person name="Tritt A."/>
            <person name="Larsen D."/>
            <person name="Krusor M."/>
            <person name="Yao A.I."/>
            <person name="Wu D."/>
            <person name="Madern D."/>
            <person name="Eisen J.A."/>
            <person name="Darling A.E."/>
            <person name="Facciotti M.T."/>
        </authorList>
    </citation>
    <scope>NUCLEOTIDE SEQUENCE [LARGE SCALE GENOMIC DNA]</scope>
    <source>
        <strain evidence="2 3">JCM 12255</strain>
    </source>
</reference>
<dbReference type="Proteomes" id="UP000011602">
    <property type="component" value="Unassembled WGS sequence"/>
</dbReference>
<dbReference type="eggNOG" id="arCOG01003">
    <property type="taxonomic scope" value="Archaea"/>
</dbReference>
<dbReference type="EMBL" id="AOHZ01000070">
    <property type="protein sequence ID" value="ELY53108.1"/>
    <property type="molecule type" value="Genomic_DNA"/>
</dbReference>
<dbReference type="AlphaFoldDB" id="L9WXN5"/>
<dbReference type="RefSeq" id="WP_007260284.1">
    <property type="nucleotide sequence ID" value="NZ_AOHZ01000070.1"/>
</dbReference>
<evidence type="ECO:0000313" key="3">
    <source>
        <dbReference type="Proteomes" id="UP000011602"/>
    </source>
</evidence>
<dbReference type="PANTHER" id="PTHR46112:SF2">
    <property type="entry name" value="XAA-PRO AMINOPEPTIDASE P-RELATED"/>
    <property type="match status" value="1"/>
</dbReference>
<accession>L9WXN5</accession>
<sequence length="437" mass="44998">MTDAETTAGAEATSRADVATHLESRLAAELEARDAAAVVHVGPRDDPAIRYCLSAADGADAAGTDRSRAQIRTRPTAVAVTFDADGTWLVETPTDANDRRAASSAPARSLASRLAERLEDDADRSSSSSAVLAPARIPHDAALYLENAGFELASTNVFDRARAAKTAAERDRIAAAQAAASAGIRNAAAVLADATVENGRLVADGEAVTPRGLRTAIDEGIVAAGAFPDGNTVVNPDAGNEPSTLVGSDDDAVATGNATDTAAEALRPAEPIVLEAAPRGPDGYYGSLVRTLVVDGEGGRDRRAHVGVTQSFRSAAAMVTADAESVTAVEADLEAEVRAFGFEEPGAVDTRVFGVGLEPRERPAAGGDDIEPGSVVRLESAVRIEEESGDGVGDGTDDETGGQWLRIADLLVKGHDGERAQYLAAPSRSLEPSALLE</sequence>
<dbReference type="PANTHER" id="PTHR46112">
    <property type="entry name" value="AMINOPEPTIDASE"/>
    <property type="match status" value="1"/>
</dbReference>
<comment type="caution">
    <text evidence="2">The sequence shown here is derived from an EMBL/GenBank/DDBJ whole genome shotgun (WGS) entry which is preliminary data.</text>
</comment>
<dbReference type="OrthoDB" id="200535at2157"/>
<protein>
    <recommendedName>
        <fullName evidence="1">Peptidase M24 domain-containing protein</fullName>
    </recommendedName>
</protein>
<name>L9WXN5_9EURY</name>
<dbReference type="Pfam" id="PF00557">
    <property type="entry name" value="Peptidase_M24"/>
    <property type="match status" value="1"/>
</dbReference>
<dbReference type="STRING" id="1227499.C493_15093"/>
<dbReference type="Gene3D" id="3.90.230.10">
    <property type="entry name" value="Creatinase/methionine aminopeptidase superfamily"/>
    <property type="match status" value="1"/>
</dbReference>
<organism evidence="2 3">
    <name type="scientific">Natronolimnohabitans innermongolicus JCM 12255</name>
    <dbReference type="NCBI Taxonomy" id="1227499"/>
    <lineage>
        <taxon>Archaea</taxon>
        <taxon>Methanobacteriati</taxon>
        <taxon>Methanobacteriota</taxon>
        <taxon>Stenosarchaea group</taxon>
        <taxon>Halobacteria</taxon>
        <taxon>Halobacteriales</taxon>
        <taxon>Natrialbaceae</taxon>
        <taxon>Natronolimnohabitans</taxon>
    </lineage>
</organism>
<dbReference type="InterPro" id="IPR000994">
    <property type="entry name" value="Pept_M24"/>
</dbReference>
<feature type="domain" description="Peptidase M24" evidence="1">
    <location>
        <begin position="207"/>
        <end position="387"/>
    </location>
</feature>